<reference evidence="12 13" key="1">
    <citation type="submission" date="2024-10" db="EMBL/GenBank/DDBJ databases">
        <authorList>
            <person name="Kim D."/>
        </authorList>
    </citation>
    <scope>NUCLEOTIDE SEQUENCE [LARGE SCALE GENOMIC DNA]</scope>
    <source>
        <strain evidence="12">Taebaek</strain>
    </source>
</reference>
<dbReference type="SMART" id="SM00978">
    <property type="entry name" value="Tim44"/>
    <property type="match status" value="1"/>
</dbReference>
<keyword evidence="10" id="KW-0175">Coiled coil</keyword>
<dbReference type="GO" id="GO:0005743">
    <property type="term" value="C:mitochondrial inner membrane"/>
    <property type="evidence" value="ECO:0007669"/>
    <property type="project" value="UniProtKB-SubCell"/>
</dbReference>
<keyword evidence="3" id="KW-0813">Transport</keyword>
<dbReference type="AlphaFoldDB" id="A0ABD2I136"/>
<evidence type="ECO:0000259" key="11">
    <source>
        <dbReference type="SMART" id="SM00978"/>
    </source>
</evidence>
<keyword evidence="13" id="KW-1185">Reference proteome</keyword>
<evidence type="ECO:0000256" key="8">
    <source>
        <dbReference type="ARBA" id="ARBA00023128"/>
    </source>
</evidence>
<dbReference type="PANTHER" id="PTHR10721">
    <property type="entry name" value="MITOCHONDRIAL IMPORT INNER MEMBRANE TRANSLOCASE SUBUNIT TIM44"/>
    <property type="match status" value="1"/>
</dbReference>
<organism evidence="12 13">
    <name type="scientific">Heterodera schachtii</name>
    <name type="common">Sugarbeet cyst nematode worm</name>
    <name type="synonym">Tylenchus schachtii</name>
    <dbReference type="NCBI Taxonomy" id="97005"/>
    <lineage>
        <taxon>Eukaryota</taxon>
        <taxon>Metazoa</taxon>
        <taxon>Ecdysozoa</taxon>
        <taxon>Nematoda</taxon>
        <taxon>Chromadorea</taxon>
        <taxon>Rhabditida</taxon>
        <taxon>Tylenchina</taxon>
        <taxon>Tylenchomorpha</taxon>
        <taxon>Tylenchoidea</taxon>
        <taxon>Heteroderidae</taxon>
        <taxon>Heteroderinae</taxon>
        <taxon>Heterodera</taxon>
    </lineage>
</organism>
<evidence type="ECO:0000256" key="10">
    <source>
        <dbReference type="SAM" id="Coils"/>
    </source>
</evidence>
<dbReference type="InterPro" id="IPR017303">
    <property type="entry name" value="Tim44"/>
</dbReference>
<comment type="similarity">
    <text evidence="2">Belongs to the Tim44 family.</text>
</comment>
<dbReference type="PIRSF" id="PIRSF037871">
    <property type="entry name" value="TIM44"/>
    <property type="match status" value="1"/>
</dbReference>
<proteinExistence type="inferred from homology"/>
<evidence type="ECO:0000256" key="1">
    <source>
        <dbReference type="ARBA" id="ARBA00004273"/>
    </source>
</evidence>
<evidence type="ECO:0000256" key="3">
    <source>
        <dbReference type="ARBA" id="ARBA00022448"/>
    </source>
</evidence>
<evidence type="ECO:0000256" key="7">
    <source>
        <dbReference type="ARBA" id="ARBA00023010"/>
    </source>
</evidence>
<comment type="subcellular location">
    <subcellularLocation>
        <location evidence="1">Mitochondrion inner membrane</location>
    </subcellularLocation>
</comment>
<dbReference type="Gene3D" id="3.10.450.240">
    <property type="match status" value="1"/>
</dbReference>
<keyword evidence="8" id="KW-0496">Mitochondrion</keyword>
<evidence type="ECO:0000313" key="13">
    <source>
        <dbReference type="Proteomes" id="UP001620645"/>
    </source>
</evidence>
<protein>
    <recommendedName>
        <fullName evidence="11">Tim44-like domain-containing protein</fullName>
    </recommendedName>
</protein>
<accession>A0ABD2I136</accession>
<dbReference type="SUPFAM" id="SSF54427">
    <property type="entry name" value="NTF2-like"/>
    <property type="match status" value="1"/>
</dbReference>
<evidence type="ECO:0000256" key="6">
    <source>
        <dbReference type="ARBA" id="ARBA00022946"/>
    </source>
</evidence>
<keyword evidence="6" id="KW-0809">Transit peptide</keyword>
<dbReference type="EMBL" id="JBICCN010000373">
    <property type="protein sequence ID" value="KAL3072702.1"/>
    <property type="molecule type" value="Genomic_DNA"/>
</dbReference>
<evidence type="ECO:0000256" key="2">
    <source>
        <dbReference type="ARBA" id="ARBA00009597"/>
    </source>
</evidence>
<evidence type="ECO:0000256" key="9">
    <source>
        <dbReference type="ARBA" id="ARBA00023136"/>
    </source>
</evidence>
<keyword evidence="4" id="KW-0999">Mitochondrion inner membrane</keyword>
<keyword evidence="9" id="KW-0472">Membrane</keyword>
<dbReference type="InterPro" id="IPR007379">
    <property type="entry name" value="Tim44-like_dom"/>
</dbReference>
<evidence type="ECO:0000256" key="5">
    <source>
        <dbReference type="ARBA" id="ARBA00022927"/>
    </source>
</evidence>
<name>A0ABD2I136_HETSC</name>
<gene>
    <name evidence="12" type="ORF">niasHS_017676</name>
</gene>
<dbReference type="Pfam" id="PF04280">
    <property type="entry name" value="Tim44"/>
    <property type="match status" value="1"/>
</dbReference>
<feature type="coiled-coil region" evidence="10">
    <location>
        <begin position="31"/>
        <end position="65"/>
    </location>
</feature>
<keyword evidence="7" id="KW-0811">Translocation</keyword>
<dbReference type="GO" id="GO:0015031">
    <property type="term" value="P:protein transport"/>
    <property type="evidence" value="ECO:0007669"/>
    <property type="project" value="UniProtKB-KW"/>
</dbReference>
<feature type="domain" description="Tim44-like" evidence="11">
    <location>
        <begin position="246"/>
        <end position="396"/>
    </location>
</feature>
<dbReference type="Proteomes" id="UP001620645">
    <property type="component" value="Unassembled WGS sequence"/>
</dbReference>
<evidence type="ECO:0000313" key="12">
    <source>
        <dbReference type="EMBL" id="KAL3072702.1"/>
    </source>
</evidence>
<keyword evidence="5" id="KW-0653">Protein transport</keyword>
<dbReference type="PANTHER" id="PTHR10721:SF1">
    <property type="entry name" value="MITOCHONDRIAL IMPORT INNER MEMBRANE TRANSLOCASE SUBUNIT TIM44"/>
    <property type="match status" value="1"/>
</dbReference>
<dbReference type="InterPro" id="IPR039544">
    <property type="entry name" value="Tim44-like"/>
</dbReference>
<comment type="caution">
    <text evidence="12">The sequence shown here is derived from an EMBL/GenBank/DDBJ whole genome shotgun (WGS) entry which is preliminary data.</text>
</comment>
<sequence>MLNVKSLQILSPFTNLRLSLHAIQRKEKTFVASFLNNIKDELKRNKELQDNKKLLEERLKQLNDSEVRRKYDKISKESAESTDIIKHHLKEFTDHMNAIVSNVKDSKLGKDAIQQLKVATETAERVAQQVGEMQAYKQVSYVAKEIDRLADVRMYKRPDELKLRTGPFYSTFASRSVEANTDATGIELHKESRWYAGWKTFTESNSYYNKIIDWKTRIDESENVFVRTVRGTFERVQLAFESKDNVSEVLTQISKIDPEFDKSEWLRFCEKEMIPNILESTYQMNFEVLRDWCYEKAFNLIANSIKEYEKIGFNTRDSRIIDVSKVELVTGNMTDQGPTLVIQFQVFMTNVVKNSEGKIVQGDPEKAVRVRHIWVICRDMEEFNPATAWKLLELHMIKEDLFV</sequence>
<evidence type="ECO:0000256" key="4">
    <source>
        <dbReference type="ARBA" id="ARBA00022792"/>
    </source>
</evidence>
<dbReference type="InterPro" id="IPR032710">
    <property type="entry name" value="NTF2-like_dom_sf"/>
</dbReference>